<dbReference type="EMBL" id="VDFR01000110">
    <property type="protein sequence ID" value="TNC40364.1"/>
    <property type="molecule type" value="Genomic_DNA"/>
</dbReference>
<organism evidence="3 5">
    <name type="scientific">Mumia zhuanghuii</name>
    <dbReference type="NCBI Taxonomy" id="2585211"/>
    <lineage>
        <taxon>Bacteria</taxon>
        <taxon>Bacillati</taxon>
        <taxon>Actinomycetota</taxon>
        <taxon>Actinomycetes</taxon>
        <taxon>Propionibacteriales</taxon>
        <taxon>Nocardioidaceae</taxon>
        <taxon>Mumia</taxon>
    </lineage>
</organism>
<evidence type="ECO:0000256" key="2">
    <source>
        <dbReference type="SAM" id="Phobius"/>
    </source>
</evidence>
<dbReference type="AlphaFoldDB" id="A0A5C4M349"/>
<name>A0A5C4M349_9ACTN</name>
<evidence type="ECO:0000313" key="3">
    <source>
        <dbReference type="EMBL" id="TNC26600.1"/>
    </source>
</evidence>
<dbReference type="EMBL" id="VDFR01000245">
    <property type="protein sequence ID" value="TNC26600.1"/>
    <property type="molecule type" value="Genomic_DNA"/>
</dbReference>
<proteinExistence type="predicted"/>
<evidence type="ECO:0000313" key="5">
    <source>
        <dbReference type="Proteomes" id="UP000306740"/>
    </source>
</evidence>
<protein>
    <recommendedName>
        <fullName evidence="6">WXG100 family type VII secretion target</fullName>
    </recommendedName>
</protein>
<sequence>MTYDALGFDPAPGEVARGREMTRRLRSATQALAEMDRVVRGTGSDAWEGKAAHAFYGLVESDLRPRVSEAYQSFDAATRALERWVEGLGDYQARARALEVEAEQARADLTAAQAAYDGIGDPPTDDVDPADRRDYDAKKTRHQGAVERHQGALDSIVRRARALADEATASATTAAGALETAAKVAPDEPGLWDKISDVFEDIGEFLADVVEYVKDNWWDLLHRLVSITASVLAIASLFCPALAPFALGFAIADVAMSGIDWMRGVPGAKEAFLTGVIGLAGGAVVGKVVGAFTNAAGPVLAAGPFRVMSSGGAASVAAPAAAVLSYNPGFGPALGGMMIVKMKDAKDTSDTVMGLLGGGPSYYGGKLASGWREARSS</sequence>
<evidence type="ECO:0000313" key="4">
    <source>
        <dbReference type="EMBL" id="TNC40364.1"/>
    </source>
</evidence>
<keyword evidence="2" id="KW-1133">Transmembrane helix</keyword>
<evidence type="ECO:0008006" key="6">
    <source>
        <dbReference type="Google" id="ProtNLM"/>
    </source>
</evidence>
<dbReference type="OrthoDB" id="3831541at2"/>
<dbReference type="RefSeq" id="WP_139106687.1">
    <property type="nucleotide sequence ID" value="NZ_VDFR01000110.1"/>
</dbReference>
<evidence type="ECO:0000256" key="1">
    <source>
        <dbReference type="SAM" id="MobiDB-lite"/>
    </source>
</evidence>
<accession>A0A5C4M349</accession>
<keyword evidence="2" id="KW-0472">Membrane</keyword>
<feature type="transmembrane region" description="Helical" evidence="2">
    <location>
        <begin position="224"/>
        <end position="251"/>
    </location>
</feature>
<feature type="transmembrane region" description="Helical" evidence="2">
    <location>
        <begin position="271"/>
        <end position="290"/>
    </location>
</feature>
<feature type="region of interest" description="Disordered" evidence="1">
    <location>
        <begin position="113"/>
        <end position="132"/>
    </location>
</feature>
<gene>
    <name evidence="4" type="ORF">FHE65_23420</name>
    <name evidence="3" type="ORF">FHE65_34505</name>
</gene>
<reference evidence="3 5" key="1">
    <citation type="submission" date="2019-05" db="EMBL/GenBank/DDBJ databases">
        <title>Mumia sp. nov., isolated from the intestinal contents of plateau pika (Ochotona curzoniae) in the Qinghai-Tibet plateau of China.</title>
        <authorList>
            <person name="Tian Z."/>
        </authorList>
    </citation>
    <scope>NUCLEOTIDE SEQUENCE [LARGE SCALE GENOMIC DNA]</scope>
    <source>
        <strain evidence="5">527</strain>
        <strain evidence="3">Z527</strain>
    </source>
</reference>
<comment type="caution">
    <text evidence="3">The sequence shown here is derived from an EMBL/GenBank/DDBJ whole genome shotgun (WGS) entry which is preliminary data.</text>
</comment>
<keyword evidence="2" id="KW-0812">Transmembrane</keyword>
<dbReference type="Proteomes" id="UP000306740">
    <property type="component" value="Unassembled WGS sequence"/>
</dbReference>